<dbReference type="AlphaFoldDB" id="A0AAE1NCV1"/>
<dbReference type="PROSITE" id="PS51257">
    <property type="entry name" value="PROKAR_LIPOPROTEIN"/>
    <property type="match status" value="1"/>
</dbReference>
<name>A0AAE1NCV1_9EUCA</name>
<keyword evidence="2" id="KW-1185">Reference proteome</keyword>
<proteinExistence type="predicted"/>
<accession>A0AAE1NCV1</accession>
<gene>
    <name evidence="1" type="ORF">Pmani_039433</name>
</gene>
<evidence type="ECO:0000313" key="1">
    <source>
        <dbReference type="EMBL" id="KAK4287498.1"/>
    </source>
</evidence>
<dbReference type="Proteomes" id="UP001292094">
    <property type="component" value="Unassembled WGS sequence"/>
</dbReference>
<protein>
    <submittedName>
        <fullName evidence="1">Uncharacterized protein</fullName>
    </submittedName>
</protein>
<comment type="caution">
    <text evidence="1">The sequence shown here is derived from an EMBL/GenBank/DDBJ whole genome shotgun (WGS) entry which is preliminary data.</text>
</comment>
<dbReference type="EMBL" id="JAWZYT010006810">
    <property type="protein sequence ID" value="KAK4287498.1"/>
    <property type="molecule type" value="Genomic_DNA"/>
</dbReference>
<organism evidence="1 2">
    <name type="scientific">Petrolisthes manimaculis</name>
    <dbReference type="NCBI Taxonomy" id="1843537"/>
    <lineage>
        <taxon>Eukaryota</taxon>
        <taxon>Metazoa</taxon>
        <taxon>Ecdysozoa</taxon>
        <taxon>Arthropoda</taxon>
        <taxon>Crustacea</taxon>
        <taxon>Multicrustacea</taxon>
        <taxon>Malacostraca</taxon>
        <taxon>Eumalacostraca</taxon>
        <taxon>Eucarida</taxon>
        <taxon>Decapoda</taxon>
        <taxon>Pleocyemata</taxon>
        <taxon>Anomura</taxon>
        <taxon>Galatheoidea</taxon>
        <taxon>Porcellanidae</taxon>
        <taxon>Petrolisthes</taxon>
    </lineage>
</organism>
<reference evidence="1" key="1">
    <citation type="submission" date="2023-11" db="EMBL/GenBank/DDBJ databases">
        <title>Genome assemblies of two species of porcelain crab, Petrolisthes cinctipes and Petrolisthes manimaculis (Anomura: Porcellanidae).</title>
        <authorList>
            <person name="Angst P."/>
        </authorList>
    </citation>
    <scope>NUCLEOTIDE SEQUENCE</scope>
    <source>
        <strain evidence="1">PB745_02</strain>
        <tissue evidence="1">Gill</tissue>
    </source>
</reference>
<evidence type="ECO:0000313" key="2">
    <source>
        <dbReference type="Proteomes" id="UP001292094"/>
    </source>
</evidence>
<sequence length="98" mass="10798">MEEKVAKMLLGFNPNLISSSCGCSLVVKINCYTNEMREYLLTTSSKTLATATNTSTPNTNNTVSTTFLNIPLDVSPLTSLITISEPHLTTLLVYHWDK</sequence>